<reference evidence="2 3" key="1">
    <citation type="submission" date="2019-09" db="EMBL/GenBank/DDBJ databases">
        <authorList>
            <person name="Duangmal K."/>
            <person name="Teo W.F.A."/>
            <person name="Lipun K."/>
        </authorList>
    </citation>
    <scope>NUCLEOTIDE SEQUENCE [LARGE SCALE GENOMIC DNA]</scope>
    <source>
        <strain evidence="2 3">K1PN6</strain>
    </source>
</reference>
<evidence type="ECO:0000256" key="1">
    <source>
        <dbReference type="SAM" id="MobiDB-lite"/>
    </source>
</evidence>
<organism evidence="2 3">
    <name type="scientific">Streptomyces acidicola</name>
    <dbReference type="NCBI Taxonomy" id="2596892"/>
    <lineage>
        <taxon>Bacteria</taxon>
        <taxon>Bacillati</taxon>
        <taxon>Actinomycetota</taxon>
        <taxon>Actinomycetes</taxon>
        <taxon>Kitasatosporales</taxon>
        <taxon>Streptomycetaceae</taxon>
        <taxon>Streptomyces</taxon>
    </lineage>
</organism>
<dbReference type="AlphaFoldDB" id="A0A5N8WXV2"/>
<dbReference type="Proteomes" id="UP000373149">
    <property type="component" value="Unassembled WGS sequence"/>
</dbReference>
<protein>
    <submittedName>
        <fullName evidence="2">DUF1579 domain-containing protein</fullName>
    </submittedName>
</protein>
<sequence>MDQRRAHDQRGRKPRTGDHDPDVYEWAPGGFFVVHKAYGRIGEFDVGGVEVTGYDEVSGAYRSHCFDSQGNVTVSGLVARGDTWTYQGGTTRSTVEFSDDHRVQTVPHERTDDGTTYQPSMKVTLSKVE</sequence>
<gene>
    <name evidence="2" type="ORF">FPZ41_26350</name>
</gene>
<keyword evidence="3" id="KW-1185">Reference proteome</keyword>
<accession>A0A5N8WXV2</accession>
<name>A0A5N8WXV2_9ACTN</name>
<comment type="caution">
    <text evidence="2">The sequence shown here is derived from an EMBL/GenBank/DDBJ whole genome shotgun (WGS) entry which is preliminary data.</text>
</comment>
<evidence type="ECO:0000313" key="3">
    <source>
        <dbReference type="Proteomes" id="UP000373149"/>
    </source>
</evidence>
<proteinExistence type="predicted"/>
<dbReference type="RefSeq" id="WP_152866174.1">
    <property type="nucleotide sequence ID" value="NZ_VMNX01000113.1"/>
</dbReference>
<feature type="region of interest" description="Disordered" evidence="1">
    <location>
        <begin position="1"/>
        <end position="22"/>
    </location>
</feature>
<dbReference type="EMBL" id="VMNX01000113">
    <property type="protein sequence ID" value="MPY51902.1"/>
    <property type="molecule type" value="Genomic_DNA"/>
</dbReference>
<evidence type="ECO:0000313" key="2">
    <source>
        <dbReference type="EMBL" id="MPY51902.1"/>
    </source>
</evidence>